<dbReference type="GO" id="GO:0004479">
    <property type="term" value="F:methionyl-tRNA formyltransferase activity"/>
    <property type="evidence" value="ECO:0007669"/>
    <property type="project" value="UniProtKB-EC"/>
</dbReference>
<dbReference type="Pfam" id="PF02911">
    <property type="entry name" value="Formyl_trans_C"/>
    <property type="match status" value="1"/>
</dbReference>
<gene>
    <name evidence="7" type="ORF">UFOPK2342_00304</name>
    <name evidence="8" type="ORF">UFOPK2423_00172</name>
</gene>
<evidence type="ECO:0000313" key="7">
    <source>
        <dbReference type="EMBL" id="CAB4668807.1"/>
    </source>
</evidence>
<dbReference type="InterPro" id="IPR005793">
    <property type="entry name" value="Formyl_trans_C"/>
</dbReference>
<dbReference type="PANTHER" id="PTHR11138:SF5">
    <property type="entry name" value="METHIONYL-TRNA FORMYLTRANSFERASE, MITOCHONDRIAL"/>
    <property type="match status" value="1"/>
</dbReference>
<dbReference type="SUPFAM" id="SSF53328">
    <property type="entry name" value="Formyltransferase"/>
    <property type="match status" value="1"/>
</dbReference>
<dbReference type="PANTHER" id="PTHR11138">
    <property type="entry name" value="METHIONYL-TRNA FORMYLTRANSFERASE"/>
    <property type="match status" value="1"/>
</dbReference>
<evidence type="ECO:0000256" key="4">
    <source>
        <dbReference type="ARBA" id="ARBA00022917"/>
    </source>
</evidence>
<dbReference type="InterPro" id="IPR041711">
    <property type="entry name" value="Met-tRNA-FMT_N"/>
</dbReference>
<dbReference type="Gene3D" id="3.40.50.12230">
    <property type="match status" value="1"/>
</dbReference>
<dbReference type="CDD" id="cd08646">
    <property type="entry name" value="FMT_core_Met-tRNA-FMT_N"/>
    <property type="match status" value="1"/>
</dbReference>
<keyword evidence="3" id="KW-0808">Transferase</keyword>
<proteinExistence type="inferred from homology"/>
<dbReference type="HAMAP" id="MF_00182">
    <property type="entry name" value="Formyl_trans"/>
    <property type="match status" value="1"/>
</dbReference>
<evidence type="ECO:0000259" key="5">
    <source>
        <dbReference type="Pfam" id="PF00551"/>
    </source>
</evidence>
<accession>A0A6J6M3I6</accession>
<dbReference type="GO" id="GO:0005829">
    <property type="term" value="C:cytosol"/>
    <property type="evidence" value="ECO:0007669"/>
    <property type="project" value="TreeGrafter"/>
</dbReference>
<dbReference type="AlphaFoldDB" id="A0A6J6M3I6"/>
<evidence type="ECO:0000256" key="2">
    <source>
        <dbReference type="ARBA" id="ARBA00012261"/>
    </source>
</evidence>
<dbReference type="NCBIfam" id="TIGR00460">
    <property type="entry name" value="fmt"/>
    <property type="match status" value="1"/>
</dbReference>
<dbReference type="SUPFAM" id="SSF50486">
    <property type="entry name" value="FMT C-terminal domain-like"/>
    <property type="match status" value="1"/>
</dbReference>
<dbReference type="InterPro" id="IPR002376">
    <property type="entry name" value="Formyl_transf_N"/>
</dbReference>
<name>A0A6J6M3I6_9ZZZZ</name>
<feature type="domain" description="Formyl transferase C-terminal" evidence="6">
    <location>
        <begin position="199"/>
        <end position="293"/>
    </location>
</feature>
<comment type="similarity">
    <text evidence="1">Belongs to the Fmt family.</text>
</comment>
<evidence type="ECO:0000256" key="3">
    <source>
        <dbReference type="ARBA" id="ARBA00022679"/>
    </source>
</evidence>
<protein>
    <recommendedName>
        <fullName evidence="2">methionyl-tRNA formyltransferase</fullName>
        <ecNumber evidence="2">2.1.2.9</ecNumber>
    </recommendedName>
</protein>
<dbReference type="EMBL" id="CAEZXB010000003">
    <property type="protein sequence ID" value="CAB4668807.1"/>
    <property type="molecule type" value="Genomic_DNA"/>
</dbReference>
<sequence>MRILFAGTPEVGLPVAEFLASELVGVLTRPDAQVGRGRELRPSPVAQWAHKRSVETYKTSKSTPELIEWLTEKEPDIGVVVAYGALLPSEVLSIPRHGWLNIHFSLLPQLRGAAPVQRAILNGDEITGVTIFQLDDGMDTGPIYGSVTREIGARETSDDLLRALTLQSIPLLGDVLKGIGDGSLRSHAQDSQGASYAPKISKDEHRIFWDRPAHAIARQVRAFHPLAFASFRGERIAVLEAVKRDLHLELSLGELFVEANKLYVGCAFGSVEICRLRPAGKSEMSAADWLRGARISQGERFE</sequence>
<evidence type="ECO:0000313" key="8">
    <source>
        <dbReference type="EMBL" id="CAB4684457.1"/>
    </source>
</evidence>
<evidence type="ECO:0000259" key="6">
    <source>
        <dbReference type="Pfam" id="PF02911"/>
    </source>
</evidence>
<dbReference type="InterPro" id="IPR005794">
    <property type="entry name" value="Fmt"/>
</dbReference>
<feature type="domain" description="Formyl transferase N-terminal" evidence="5">
    <location>
        <begin position="21"/>
        <end position="164"/>
    </location>
</feature>
<keyword evidence="4" id="KW-0648">Protein biosynthesis</keyword>
<dbReference type="InterPro" id="IPR011034">
    <property type="entry name" value="Formyl_transferase-like_C_sf"/>
</dbReference>
<dbReference type="EMBL" id="CAEZXN010000002">
    <property type="protein sequence ID" value="CAB4684457.1"/>
    <property type="molecule type" value="Genomic_DNA"/>
</dbReference>
<dbReference type="EC" id="2.1.2.9" evidence="2"/>
<dbReference type="Pfam" id="PF00551">
    <property type="entry name" value="Formyl_trans_N"/>
    <property type="match status" value="1"/>
</dbReference>
<reference evidence="7" key="1">
    <citation type="submission" date="2020-05" db="EMBL/GenBank/DDBJ databases">
        <authorList>
            <person name="Chiriac C."/>
            <person name="Salcher M."/>
            <person name="Ghai R."/>
            <person name="Kavagutti S V."/>
        </authorList>
    </citation>
    <scope>NUCLEOTIDE SEQUENCE</scope>
</reference>
<evidence type="ECO:0000256" key="1">
    <source>
        <dbReference type="ARBA" id="ARBA00010699"/>
    </source>
</evidence>
<dbReference type="CDD" id="cd08704">
    <property type="entry name" value="Met_tRNA_FMT_C"/>
    <property type="match status" value="1"/>
</dbReference>
<dbReference type="InterPro" id="IPR044135">
    <property type="entry name" value="Met-tRNA-FMT_C"/>
</dbReference>
<organism evidence="7">
    <name type="scientific">freshwater metagenome</name>
    <dbReference type="NCBI Taxonomy" id="449393"/>
    <lineage>
        <taxon>unclassified sequences</taxon>
        <taxon>metagenomes</taxon>
        <taxon>ecological metagenomes</taxon>
    </lineage>
</organism>
<dbReference type="InterPro" id="IPR036477">
    <property type="entry name" value="Formyl_transf_N_sf"/>
</dbReference>